<dbReference type="AlphaFoldDB" id="A0A841M0P5"/>
<evidence type="ECO:0000313" key="2">
    <source>
        <dbReference type="Proteomes" id="UP000555393"/>
    </source>
</evidence>
<dbReference type="InterPro" id="IPR029032">
    <property type="entry name" value="AhpD-like"/>
</dbReference>
<comment type="caution">
    <text evidence="1">The sequence shown here is derived from an EMBL/GenBank/DDBJ whole genome shotgun (WGS) entry which is preliminary data.</text>
</comment>
<evidence type="ECO:0000313" key="1">
    <source>
        <dbReference type="EMBL" id="MBB6261409.1"/>
    </source>
</evidence>
<proteinExistence type="predicted"/>
<accession>A0A841M0P5</accession>
<reference evidence="1 2" key="1">
    <citation type="submission" date="2020-08" db="EMBL/GenBank/DDBJ databases">
        <title>Genomic Encyclopedia of Type Strains, Phase IV (KMG-IV): sequencing the most valuable type-strain genomes for metagenomic binning, comparative biology and taxonomic classification.</title>
        <authorList>
            <person name="Goeker M."/>
        </authorList>
    </citation>
    <scope>NUCLEOTIDE SEQUENCE [LARGE SCALE GENOMIC DNA]</scope>
    <source>
        <strain evidence="1 2">DSM 22336</strain>
    </source>
</reference>
<organism evidence="1 2">
    <name type="scientific">Paenochrobactrum gallinarii</name>
    <dbReference type="NCBI Taxonomy" id="643673"/>
    <lineage>
        <taxon>Bacteria</taxon>
        <taxon>Pseudomonadati</taxon>
        <taxon>Pseudomonadota</taxon>
        <taxon>Alphaproteobacteria</taxon>
        <taxon>Hyphomicrobiales</taxon>
        <taxon>Brucellaceae</taxon>
        <taxon>Paenochrobactrum</taxon>
    </lineage>
</organism>
<dbReference type="RefSeq" id="WP_184222746.1">
    <property type="nucleotide sequence ID" value="NZ_JACIIU010000008.1"/>
</dbReference>
<dbReference type="EMBL" id="JACIIU010000008">
    <property type="protein sequence ID" value="MBB6261409.1"/>
    <property type="molecule type" value="Genomic_DNA"/>
</dbReference>
<dbReference type="Gene3D" id="1.20.1290.10">
    <property type="entry name" value="AhpD-like"/>
    <property type="match status" value="1"/>
</dbReference>
<dbReference type="SUPFAM" id="SSF69118">
    <property type="entry name" value="AhpD-like"/>
    <property type="match status" value="1"/>
</dbReference>
<gene>
    <name evidence="1" type="ORF">FHS77_001964</name>
</gene>
<sequence>MNKSALETVSLWLAGDVEDTPPFDALRARQDVFTMTRQAQAAVLAPADGGSWPHDFRAALATRIATANNNPYLANIYGKAAAGSPYAALAAVDYVPSDLVQQKVVTFMDKVANNAKAIAAEDISALQQAGVADADIVRLCELNAFLAYQIRVAAGLASLIEGEQA</sequence>
<protein>
    <submittedName>
        <fullName evidence="1">Uncharacterized protein YciW</fullName>
    </submittedName>
</protein>
<name>A0A841M0P5_9HYPH</name>
<keyword evidence="2" id="KW-1185">Reference proteome</keyword>
<dbReference type="Proteomes" id="UP000555393">
    <property type="component" value="Unassembled WGS sequence"/>
</dbReference>